<keyword evidence="3" id="KW-1185">Reference proteome</keyword>
<sequence length="679" mass="73964">MGTENRGLGWDKWAQWSRILPVGRRLTLGLIGSTLAVSTMPPLATHAAEPEAWQHLPNNTALVLLIDTTTDTWGQLSQYQLFKLLDEEQGLTPALPGLPYLPYGIDFASEVAPWIDDTAVVALLPAQPGETTTITDASIMVAPVANTEAFAAFRDTLFELQGEAPEITSALGTEIYFWPTPEFDDWSEPVIPEACAPTETDPCDWESDDWESESDPEVLDGPSPDMGETEVVPLKSYPISGQILRFNEAVGLPLTVKSFHEEEEFEVEVPVPLPEFGPSGLAVAFLPDALITAENPAALEQYLRLRQSEAQNSLADSREFQRTLANRQRTQALFAVYGNALELLNYDLSTTTLPAAELPLPFPTPPTSLDDETLQTLRLLNFGGTLEALVYPMATGMRFRGRYYYDAVPFTFGLTPTVANADSPLELLPASTFVVMSGRNIAGFWRTVASILDQASDFTRDGLATVRAGFTLFTGLDLDDDVFGWMDREYAIAAFPAEGGPLQYVGLGLLLQTSDRPTADRTLAAVDDLLPNVGLTVNPRTVNQQPATSWELFSSLNSDYVPDLSVGSHGWVTDDTLAITSGAVPMASVLAPSPHDPLADFFLFDEATATFPTPNDGYFYLNVGATLALAYEVFGFHDDPSFNVAKPYLGSLRSLSATTALTPNHMEFQGQLGLAPRRD</sequence>
<organism evidence="2 3">
    <name type="scientific">Leptolyngbya subtilissima DQ-A4</name>
    <dbReference type="NCBI Taxonomy" id="2933933"/>
    <lineage>
        <taxon>Bacteria</taxon>
        <taxon>Bacillati</taxon>
        <taxon>Cyanobacteriota</taxon>
        <taxon>Cyanophyceae</taxon>
        <taxon>Leptolyngbyales</taxon>
        <taxon>Leptolyngbyaceae</taxon>
        <taxon>Leptolyngbya group</taxon>
        <taxon>Leptolyngbya</taxon>
    </lineage>
</organism>
<feature type="region of interest" description="Disordered" evidence="1">
    <location>
        <begin position="199"/>
        <end position="225"/>
    </location>
</feature>
<gene>
    <name evidence="2" type="ORF">NC992_05195</name>
</gene>
<proteinExistence type="predicted"/>
<comment type="caution">
    <text evidence="2">The sequence shown here is derived from an EMBL/GenBank/DDBJ whole genome shotgun (WGS) entry which is preliminary data.</text>
</comment>
<feature type="compositionally biased region" description="Acidic residues" evidence="1">
    <location>
        <begin position="201"/>
        <end position="218"/>
    </location>
</feature>
<name>A0ABV0K0F9_9CYAN</name>
<protein>
    <submittedName>
        <fullName evidence="2">DUF3352 domain-containing protein</fullName>
    </submittedName>
</protein>
<reference evidence="2 3" key="1">
    <citation type="submission" date="2022-04" db="EMBL/GenBank/DDBJ databases">
        <title>Positive selection, recombination, and allopatry shape intraspecific diversity of widespread and dominant cyanobacteria.</title>
        <authorList>
            <person name="Wei J."/>
            <person name="Shu W."/>
            <person name="Hu C."/>
        </authorList>
    </citation>
    <scope>NUCLEOTIDE SEQUENCE [LARGE SCALE GENOMIC DNA]</scope>
    <source>
        <strain evidence="2 3">DQ-A4</strain>
    </source>
</reference>
<evidence type="ECO:0000313" key="2">
    <source>
        <dbReference type="EMBL" id="MEP0946259.1"/>
    </source>
</evidence>
<dbReference type="InterPro" id="IPR021787">
    <property type="entry name" value="DUF3352"/>
</dbReference>
<dbReference type="EMBL" id="JAMPKX010000002">
    <property type="protein sequence ID" value="MEP0946259.1"/>
    <property type="molecule type" value="Genomic_DNA"/>
</dbReference>
<evidence type="ECO:0000256" key="1">
    <source>
        <dbReference type="SAM" id="MobiDB-lite"/>
    </source>
</evidence>
<dbReference type="Pfam" id="PF11832">
    <property type="entry name" value="DUF3352"/>
    <property type="match status" value="2"/>
</dbReference>
<evidence type="ECO:0000313" key="3">
    <source>
        <dbReference type="Proteomes" id="UP001482513"/>
    </source>
</evidence>
<dbReference type="Proteomes" id="UP001482513">
    <property type="component" value="Unassembled WGS sequence"/>
</dbReference>
<accession>A0ABV0K0F9</accession>